<proteinExistence type="predicted"/>
<dbReference type="EMBL" id="JAASRO010000001">
    <property type="protein sequence ID" value="NIK55561.1"/>
    <property type="molecule type" value="Genomic_DNA"/>
</dbReference>
<feature type="signal peptide" evidence="2">
    <location>
        <begin position="1"/>
        <end position="29"/>
    </location>
</feature>
<dbReference type="Proteomes" id="UP000555407">
    <property type="component" value="Unassembled WGS sequence"/>
</dbReference>
<keyword evidence="2" id="KW-0732">Signal</keyword>
<reference evidence="3 4" key="1">
    <citation type="submission" date="2020-03" db="EMBL/GenBank/DDBJ databases">
        <title>Sequencing the genomes of 1000 actinobacteria strains.</title>
        <authorList>
            <person name="Klenk H.-P."/>
        </authorList>
    </citation>
    <scope>NUCLEOTIDE SEQUENCE [LARGE SCALE GENOMIC DNA]</scope>
    <source>
        <strain evidence="3 4">DSM 45490</strain>
    </source>
</reference>
<feature type="region of interest" description="Disordered" evidence="1">
    <location>
        <begin position="34"/>
        <end position="65"/>
    </location>
</feature>
<evidence type="ECO:0000256" key="2">
    <source>
        <dbReference type="SAM" id="SignalP"/>
    </source>
</evidence>
<accession>A0A7X5V7B5</accession>
<evidence type="ECO:0000313" key="3">
    <source>
        <dbReference type="EMBL" id="NIK55561.1"/>
    </source>
</evidence>
<gene>
    <name evidence="3" type="ORF">BJY22_001278</name>
</gene>
<keyword evidence="4" id="KW-1185">Reference proteome</keyword>
<protein>
    <submittedName>
        <fullName evidence="3">Uncharacterized protein</fullName>
    </submittedName>
</protein>
<sequence length="65" mass="6976">MKRRVRRAARITSALVAVGVLLAPTQALAEGIEPQPVDWPTVEPPSAKGQAVEPEPVDWPAPEQP</sequence>
<evidence type="ECO:0000313" key="4">
    <source>
        <dbReference type="Proteomes" id="UP000555407"/>
    </source>
</evidence>
<dbReference type="AlphaFoldDB" id="A0A7X5V7B5"/>
<comment type="caution">
    <text evidence="3">The sequence shown here is derived from an EMBL/GenBank/DDBJ whole genome shotgun (WGS) entry which is preliminary data.</text>
</comment>
<name>A0A7X5V7B5_9ACTN</name>
<feature type="chain" id="PRO_5030591690" evidence="2">
    <location>
        <begin position="30"/>
        <end position="65"/>
    </location>
</feature>
<dbReference type="RefSeq" id="WP_167204347.1">
    <property type="nucleotide sequence ID" value="NZ_JAASRO010000001.1"/>
</dbReference>
<organism evidence="3 4">
    <name type="scientific">Kribbella shirazensis</name>
    <dbReference type="NCBI Taxonomy" id="1105143"/>
    <lineage>
        <taxon>Bacteria</taxon>
        <taxon>Bacillati</taxon>
        <taxon>Actinomycetota</taxon>
        <taxon>Actinomycetes</taxon>
        <taxon>Propionibacteriales</taxon>
        <taxon>Kribbellaceae</taxon>
        <taxon>Kribbella</taxon>
    </lineage>
</organism>
<evidence type="ECO:0000256" key="1">
    <source>
        <dbReference type="SAM" id="MobiDB-lite"/>
    </source>
</evidence>